<dbReference type="RefSeq" id="WP_124541595.1">
    <property type="nucleotide sequence ID" value="NZ_QUSW01000004.1"/>
</dbReference>
<feature type="chain" id="PRO_5018053043" evidence="1">
    <location>
        <begin position="22"/>
        <end position="360"/>
    </location>
</feature>
<proteinExistence type="predicted"/>
<evidence type="ECO:0000313" key="3">
    <source>
        <dbReference type="Proteomes" id="UP000267464"/>
    </source>
</evidence>
<feature type="signal peptide" evidence="1">
    <location>
        <begin position="1"/>
        <end position="21"/>
    </location>
</feature>
<protein>
    <submittedName>
        <fullName evidence="2">Uncharacterized protein</fullName>
    </submittedName>
</protein>
<dbReference type="AlphaFoldDB" id="A0A3N7JYD2"/>
<keyword evidence="1" id="KW-0732">Signal</keyword>
<dbReference type="Proteomes" id="UP000267464">
    <property type="component" value="Unassembled WGS sequence"/>
</dbReference>
<dbReference type="OrthoDB" id="1157227at2"/>
<accession>A0A3N7JYD2</accession>
<reference evidence="2 3" key="2">
    <citation type="submission" date="2018-12" db="EMBL/GenBank/DDBJ databases">
        <title>Rhizobacter gummiphilus sp. nov., a rubber-degrading bacterium isolated from the soil of a botanical garden in Japan.</title>
        <authorList>
            <person name="Shunsuke S.S."/>
        </authorList>
    </citation>
    <scope>NUCLEOTIDE SEQUENCE [LARGE SCALE GENOMIC DNA]</scope>
    <source>
        <strain evidence="2 3">S-16</strain>
    </source>
</reference>
<keyword evidence="3" id="KW-1185">Reference proteome</keyword>
<comment type="caution">
    <text evidence="2">The sequence shown here is derived from an EMBL/GenBank/DDBJ whole genome shotgun (WGS) entry which is preliminary data.</text>
</comment>
<organism evidence="2 3">
    <name type="scientific">Piscinibacter terrae</name>
    <dbReference type="NCBI Taxonomy" id="2496871"/>
    <lineage>
        <taxon>Bacteria</taxon>
        <taxon>Pseudomonadati</taxon>
        <taxon>Pseudomonadota</taxon>
        <taxon>Betaproteobacteria</taxon>
        <taxon>Burkholderiales</taxon>
        <taxon>Sphaerotilaceae</taxon>
        <taxon>Piscinibacter</taxon>
    </lineage>
</organism>
<name>A0A3N7JYD2_9BURK</name>
<sequence>MLKKLIALAAAALLAAGSAQAVTTAELAFHHAPVHYQDTDSSDYPSDYITAFDYDGDRIMTNNWDNRGNGLWPATVYYSVVESCTHYFISYAFYHPRDWSDTIFDQEHENDLEGLIIAVRKDGTAYGTMEGMITVFHTDFFSYTPPGSPYTNGHETIDGKVSFEMHDGVNRMKTVQEAKGHGLKAWPYASDFNGAANQDGIIYYPTLGTPGVPTSGNDRHVNYRLVDMLAPGGMYSSALSDALQPAAQMLTFSTWGTFRGDKSGGCGSGLKTCSTNSANTPWGWDDGNDGASYRGEFGLDPAHLFSFYFGGTGNFSQKYISNPYLTGLRNSGFYSGHTPAGFPSQLDLNTLFGKLTNSCS</sequence>
<reference evidence="2 3" key="1">
    <citation type="submission" date="2018-08" db="EMBL/GenBank/DDBJ databases">
        <authorList>
            <person name="Khan S.A."/>
            <person name="Jeon C.O."/>
            <person name="Chun B.H."/>
            <person name="Jeong S.E."/>
        </authorList>
    </citation>
    <scope>NUCLEOTIDE SEQUENCE [LARGE SCALE GENOMIC DNA]</scope>
    <source>
        <strain evidence="2 3">S-16</strain>
    </source>
</reference>
<dbReference type="EMBL" id="QUSW01000004">
    <property type="protein sequence ID" value="RQP23865.1"/>
    <property type="molecule type" value="Genomic_DNA"/>
</dbReference>
<gene>
    <name evidence="2" type="ORF">DZC73_17275</name>
</gene>
<evidence type="ECO:0000256" key="1">
    <source>
        <dbReference type="SAM" id="SignalP"/>
    </source>
</evidence>
<evidence type="ECO:0000313" key="2">
    <source>
        <dbReference type="EMBL" id="RQP23865.1"/>
    </source>
</evidence>